<feature type="compositionally biased region" description="Basic residues" evidence="1">
    <location>
        <begin position="66"/>
        <end position="93"/>
    </location>
</feature>
<feature type="compositionally biased region" description="Basic and acidic residues" evidence="1">
    <location>
        <begin position="15"/>
        <end position="29"/>
    </location>
</feature>
<evidence type="ECO:0000313" key="2">
    <source>
        <dbReference type="EMBL" id="QHU06515.1"/>
    </source>
</evidence>
<dbReference type="AlphaFoldDB" id="A0A6C0JL81"/>
<proteinExistence type="predicted"/>
<evidence type="ECO:0000256" key="1">
    <source>
        <dbReference type="SAM" id="MobiDB-lite"/>
    </source>
</evidence>
<feature type="compositionally biased region" description="Basic and acidic residues" evidence="1">
    <location>
        <begin position="42"/>
        <end position="55"/>
    </location>
</feature>
<organism evidence="2">
    <name type="scientific">viral metagenome</name>
    <dbReference type="NCBI Taxonomy" id="1070528"/>
    <lineage>
        <taxon>unclassified sequences</taxon>
        <taxon>metagenomes</taxon>
        <taxon>organismal metagenomes</taxon>
    </lineage>
</organism>
<feature type="region of interest" description="Disordered" evidence="1">
    <location>
        <begin position="1"/>
        <end position="93"/>
    </location>
</feature>
<sequence>MAALKPRVPNFGDKPFAEKTAEELAEEGKSSGPSSRSSSKGRQPEDVRITIKPDPSDEGNELLAKTLKRAKIFSAGRKKRKANKRTRKMRRKH</sequence>
<accession>A0A6C0JL81</accession>
<protein>
    <submittedName>
        <fullName evidence="2">Uncharacterized protein</fullName>
    </submittedName>
</protein>
<name>A0A6C0JL81_9ZZZZ</name>
<feature type="compositionally biased region" description="Low complexity" evidence="1">
    <location>
        <begin position="30"/>
        <end position="41"/>
    </location>
</feature>
<dbReference type="EMBL" id="MN740656">
    <property type="protein sequence ID" value="QHU06515.1"/>
    <property type="molecule type" value="Genomic_DNA"/>
</dbReference>
<reference evidence="2" key="1">
    <citation type="journal article" date="2020" name="Nature">
        <title>Giant virus diversity and host interactions through global metagenomics.</title>
        <authorList>
            <person name="Schulz F."/>
            <person name="Roux S."/>
            <person name="Paez-Espino D."/>
            <person name="Jungbluth S."/>
            <person name="Walsh D.A."/>
            <person name="Denef V.J."/>
            <person name="McMahon K.D."/>
            <person name="Konstantinidis K.T."/>
            <person name="Eloe-Fadrosh E.A."/>
            <person name="Kyrpides N.C."/>
            <person name="Woyke T."/>
        </authorList>
    </citation>
    <scope>NUCLEOTIDE SEQUENCE</scope>
    <source>
        <strain evidence="2">GVMAG-S-1035315-10</strain>
    </source>
</reference>